<dbReference type="EC" id="3.5.2.2" evidence="4"/>
<dbReference type="PANTHER" id="PTHR11647">
    <property type="entry name" value="HYDRANTOINASE/DIHYDROPYRIMIDINASE FAMILY MEMBER"/>
    <property type="match status" value="1"/>
</dbReference>
<comment type="caution">
    <text evidence="6">The sequence shown here is derived from an EMBL/GenBank/DDBJ whole genome shotgun (WGS) entry which is preliminary data.</text>
</comment>
<dbReference type="Pfam" id="PF01979">
    <property type="entry name" value="Amidohydro_1"/>
    <property type="match status" value="1"/>
</dbReference>
<dbReference type="GO" id="GO:0005829">
    <property type="term" value="C:cytosol"/>
    <property type="evidence" value="ECO:0007669"/>
    <property type="project" value="TreeGrafter"/>
</dbReference>
<dbReference type="InterPro" id="IPR006680">
    <property type="entry name" value="Amidohydro-rel"/>
</dbReference>
<evidence type="ECO:0000256" key="1">
    <source>
        <dbReference type="ARBA" id="ARBA00001947"/>
    </source>
</evidence>
<dbReference type="FunFam" id="3.20.20.140:FF:000174">
    <property type="entry name" value="Dihydropyrimidinase-related protein 2"/>
    <property type="match status" value="1"/>
</dbReference>
<feature type="domain" description="Amidohydrolase-related" evidence="5">
    <location>
        <begin position="57"/>
        <end position="450"/>
    </location>
</feature>
<sequence>MKTLLKNCRCFHYMNEQPVTAIVNIEIENGKISNILPIEKEISTAYDRVIDCVGMEVYPGGIDPHVHLSAGSFTYVKGAGQVSADSYKTGSLAAIAGGTTTIMDFAFSQFETDTAKDIIQHRLDVVKADGCFVDYAFHIALTQPSHVSLVAQGSTIEESFKIFTVYRGIKIDDSRDLFAIMKEIGANGKIAMIHCENEQVIAQNIRKLEDMAMMSEVRPEWNELESTSRVLTIAEIIGCDVHIAHVSLPDAVRIINVYKKRYNSRQITCEVTGHHLHVTSDEYKYSLFKEDLVMSPPLQSEAAVKGMQKMLIDNQIDMAISDHCPYTRSQRWGAEKPFQINHLDKQYYEMPAGTNGIQVRFIAAYSVLKAANVSQEQISKQLSQNAADRFKLTGKGRIQVGYDADIVVVNPYVQTLWSMDQLKENMDGSLFDGMKFRGKIENVFAKGRQVGVDELEQGKYLRNFQ</sequence>
<gene>
    <name evidence="6" type="ORF">HINF_LOCUS3680</name>
    <name evidence="7" type="ORF">HINF_LOCUS62331</name>
</gene>
<dbReference type="InterPro" id="IPR032466">
    <property type="entry name" value="Metal_Hydrolase"/>
</dbReference>
<dbReference type="GO" id="GO:0004157">
    <property type="term" value="F:dihydropyrimidinase activity"/>
    <property type="evidence" value="ECO:0007669"/>
    <property type="project" value="UniProtKB-EC"/>
</dbReference>
<comment type="catalytic activity">
    <reaction evidence="3">
        <text>5,6-dihydrouracil + H2O = 3-(carbamoylamino)propanoate + H(+)</text>
        <dbReference type="Rhea" id="RHEA:16121"/>
        <dbReference type="ChEBI" id="CHEBI:11892"/>
        <dbReference type="ChEBI" id="CHEBI:15377"/>
        <dbReference type="ChEBI" id="CHEBI:15378"/>
        <dbReference type="ChEBI" id="CHEBI:15901"/>
        <dbReference type="EC" id="3.5.2.2"/>
    </reaction>
</comment>
<dbReference type="EMBL" id="CAXDID020000381">
    <property type="protein sequence ID" value="CAL6084702.1"/>
    <property type="molecule type" value="Genomic_DNA"/>
</dbReference>
<dbReference type="AlphaFoldDB" id="A0AA86NB23"/>
<comment type="similarity">
    <text evidence="2">Belongs to the metallo-dependent hydrolases superfamily. Hydantoinase/dihydropyrimidinase family.</text>
</comment>
<evidence type="ECO:0000259" key="5">
    <source>
        <dbReference type="Pfam" id="PF01979"/>
    </source>
</evidence>
<dbReference type="InterPro" id="IPR050378">
    <property type="entry name" value="Metallo-dep_Hydrolases_sf"/>
</dbReference>
<reference evidence="7 8" key="2">
    <citation type="submission" date="2024-07" db="EMBL/GenBank/DDBJ databases">
        <authorList>
            <person name="Akdeniz Z."/>
        </authorList>
    </citation>
    <scope>NUCLEOTIDE SEQUENCE [LARGE SCALE GENOMIC DNA]</scope>
</reference>
<keyword evidence="8" id="KW-1185">Reference proteome</keyword>
<protein>
    <recommendedName>
        <fullName evidence="4">dihydropyrimidinase</fullName>
        <ecNumber evidence="4">3.5.2.2</ecNumber>
    </recommendedName>
</protein>
<organism evidence="6">
    <name type="scientific">Hexamita inflata</name>
    <dbReference type="NCBI Taxonomy" id="28002"/>
    <lineage>
        <taxon>Eukaryota</taxon>
        <taxon>Metamonada</taxon>
        <taxon>Diplomonadida</taxon>
        <taxon>Hexamitidae</taxon>
        <taxon>Hexamitinae</taxon>
        <taxon>Hexamita</taxon>
    </lineage>
</organism>
<dbReference type="Gene3D" id="3.20.20.140">
    <property type="entry name" value="Metal-dependent hydrolases"/>
    <property type="match status" value="1"/>
</dbReference>
<proteinExistence type="inferred from homology"/>
<accession>A0AA86NB23</accession>
<evidence type="ECO:0000313" key="6">
    <source>
        <dbReference type="EMBL" id="CAI9916035.1"/>
    </source>
</evidence>
<evidence type="ECO:0000313" key="7">
    <source>
        <dbReference type="EMBL" id="CAL6084702.1"/>
    </source>
</evidence>
<dbReference type="PANTHER" id="PTHR11647:SF1">
    <property type="entry name" value="COLLAPSIN RESPONSE MEDIATOR PROTEIN"/>
    <property type="match status" value="1"/>
</dbReference>
<dbReference type="Proteomes" id="UP001642409">
    <property type="component" value="Unassembled WGS sequence"/>
</dbReference>
<name>A0AA86NB23_9EUKA</name>
<dbReference type="SUPFAM" id="SSF51338">
    <property type="entry name" value="Composite domain of metallo-dependent hydrolases"/>
    <property type="match status" value="1"/>
</dbReference>
<dbReference type="Gene3D" id="2.30.40.10">
    <property type="entry name" value="Urease, subunit C, domain 1"/>
    <property type="match status" value="1"/>
</dbReference>
<reference evidence="6" key="1">
    <citation type="submission" date="2023-06" db="EMBL/GenBank/DDBJ databases">
        <authorList>
            <person name="Kurt Z."/>
        </authorList>
    </citation>
    <scope>NUCLEOTIDE SEQUENCE</scope>
</reference>
<dbReference type="EMBL" id="CATOUU010000089">
    <property type="protein sequence ID" value="CAI9916035.1"/>
    <property type="molecule type" value="Genomic_DNA"/>
</dbReference>
<comment type="cofactor">
    <cofactor evidence="1">
        <name>Zn(2+)</name>
        <dbReference type="ChEBI" id="CHEBI:29105"/>
    </cofactor>
</comment>
<dbReference type="SUPFAM" id="SSF51556">
    <property type="entry name" value="Metallo-dependent hydrolases"/>
    <property type="match status" value="1"/>
</dbReference>
<evidence type="ECO:0000256" key="4">
    <source>
        <dbReference type="ARBA" id="ARBA00039113"/>
    </source>
</evidence>
<evidence type="ECO:0000313" key="8">
    <source>
        <dbReference type="Proteomes" id="UP001642409"/>
    </source>
</evidence>
<dbReference type="InterPro" id="IPR011059">
    <property type="entry name" value="Metal-dep_hydrolase_composite"/>
</dbReference>
<evidence type="ECO:0000256" key="3">
    <source>
        <dbReference type="ARBA" id="ARBA00036696"/>
    </source>
</evidence>
<evidence type="ECO:0000256" key="2">
    <source>
        <dbReference type="ARBA" id="ARBA00008829"/>
    </source>
</evidence>